<sequence length="220" mass="24419">MSRISMEEPPLNVVQSLLQAFHPHAEELGFFLNWSRFRQSIASSMPPLPVLKMSVYLWGANLSGSDSLTTDEANFLASALRHAMSPPGQQLHHVIQLIQASVLISTYFFRQNRVMEGQYHAGTAVSLSMAVGLHKIRSSNANSATFVAGVVHPPPVDQIEEGERIRAFWAVFFLSTCWSVSSELVSAITSDNGMQVDTPWPLDMMQYERVSPPHILSDAH</sequence>
<comment type="subcellular location">
    <subcellularLocation>
        <location evidence="1">Nucleus</location>
    </subcellularLocation>
</comment>
<accession>A0A550BS78</accession>
<feature type="domain" description="Xylanolytic transcriptional activator regulatory" evidence="6">
    <location>
        <begin position="49"/>
        <end position="196"/>
    </location>
</feature>
<comment type="caution">
    <text evidence="7">The sequence shown here is derived from an EMBL/GenBank/DDBJ whole genome shotgun (WGS) entry which is preliminary data.</text>
</comment>
<name>A0A550BS78_9AGAR</name>
<evidence type="ECO:0000313" key="8">
    <source>
        <dbReference type="Proteomes" id="UP000320762"/>
    </source>
</evidence>
<dbReference type="GO" id="GO:0008270">
    <property type="term" value="F:zinc ion binding"/>
    <property type="evidence" value="ECO:0007669"/>
    <property type="project" value="InterPro"/>
</dbReference>
<gene>
    <name evidence="7" type="ORF">BD626DRAFT_469677</name>
</gene>
<keyword evidence="8" id="KW-1185">Reference proteome</keyword>
<evidence type="ECO:0000256" key="4">
    <source>
        <dbReference type="ARBA" id="ARBA00023163"/>
    </source>
</evidence>
<evidence type="ECO:0000256" key="2">
    <source>
        <dbReference type="ARBA" id="ARBA00022723"/>
    </source>
</evidence>
<protein>
    <recommendedName>
        <fullName evidence="6">Xylanolytic transcriptional activator regulatory domain-containing protein</fullName>
    </recommendedName>
</protein>
<organism evidence="7 8">
    <name type="scientific">Schizophyllum amplum</name>
    <dbReference type="NCBI Taxonomy" id="97359"/>
    <lineage>
        <taxon>Eukaryota</taxon>
        <taxon>Fungi</taxon>
        <taxon>Dikarya</taxon>
        <taxon>Basidiomycota</taxon>
        <taxon>Agaricomycotina</taxon>
        <taxon>Agaricomycetes</taxon>
        <taxon>Agaricomycetidae</taxon>
        <taxon>Agaricales</taxon>
        <taxon>Schizophyllaceae</taxon>
        <taxon>Schizophyllum</taxon>
    </lineage>
</organism>
<dbReference type="EMBL" id="VDMD01000155">
    <property type="protein sequence ID" value="TRM55397.1"/>
    <property type="molecule type" value="Genomic_DNA"/>
</dbReference>
<evidence type="ECO:0000256" key="3">
    <source>
        <dbReference type="ARBA" id="ARBA00023015"/>
    </source>
</evidence>
<dbReference type="PANTHER" id="PTHR47338:SF29">
    <property type="entry name" value="ZN(2)-C6 FUNGAL-TYPE DOMAIN-CONTAINING PROTEIN"/>
    <property type="match status" value="1"/>
</dbReference>
<dbReference type="AlphaFoldDB" id="A0A550BS78"/>
<evidence type="ECO:0000259" key="6">
    <source>
        <dbReference type="Pfam" id="PF04082"/>
    </source>
</evidence>
<evidence type="ECO:0000313" key="7">
    <source>
        <dbReference type="EMBL" id="TRM55397.1"/>
    </source>
</evidence>
<proteinExistence type="predicted"/>
<dbReference type="OrthoDB" id="2309723at2759"/>
<reference evidence="7 8" key="1">
    <citation type="journal article" date="2019" name="New Phytol.">
        <title>Comparative genomics reveals unique wood-decay strategies and fruiting body development in the Schizophyllaceae.</title>
        <authorList>
            <person name="Almasi E."/>
            <person name="Sahu N."/>
            <person name="Krizsan K."/>
            <person name="Balint B."/>
            <person name="Kovacs G.M."/>
            <person name="Kiss B."/>
            <person name="Cseklye J."/>
            <person name="Drula E."/>
            <person name="Henrissat B."/>
            <person name="Nagy I."/>
            <person name="Chovatia M."/>
            <person name="Adam C."/>
            <person name="LaButti K."/>
            <person name="Lipzen A."/>
            <person name="Riley R."/>
            <person name="Grigoriev I.V."/>
            <person name="Nagy L.G."/>
        </authorList>
    </citation>
    <scope>NUCLEOTIDE SEQUENCE [LARGE SCALE GENOMIC DNA]</scope>
    <source>
        <strain evidence="7 8">NL-1724</strain>
    </source>
</reference>
<evidence type="ECO:0000256" key="1">
    <source>
        <dbReference type="ARBA" id="ARBA00004123"/>
    </source>
</evidence>
<dbReference type="Proteomes" id="UP000320762">
    <property type="component" value="Unassembled WGS sequence"/>
</dbReference>
<keyword evidence="4" id="KW-0804">Transcription</keyword>
<keyword evidence="3" id="KW-0805">Transcription regulation</keyword>
<dbReference type="InterPro" id="IPR007219">
    <property type="entry name" value="XnlR_reg_dom"/>
</dbReference>
<dbReference type="GO" id="GO:0005634">
    <property type="term" value="C:nucleus"/>
    <property type="evidence" value="ECO:0007669"/>
    <property type="project" value="UniProtKB-SubCell"/>
</dbReference>
<dbReference type="Pfam" id="PF04082">
    <property type="entry name" value="Fungal_trans"/>
    <property type="match status" value="1"/>
</dbReference>
<dbReference type="GO" id="GO:0003677">
    <property type="term" value="F:DNA binding"/>
    <property type="evidence" value="ECO:0007669"/>
    <property type="project" value="InterPro"/>
</dbReference>
<dbReference type="GO" id="GO:0000981">
    <property type="term" value="F:DNA-binding transcription factor activity, RNA polymerase II-specific"/>
    <property type="evidence" value="ECO:0007669"/>
    <property type="project" value="InterPro"/>
</dbReference>
<evidence type="ECO:0000256" key="5">
    <source>
        <dbReference type="ARBA" id="ARBA00023242"/>
    </source>
</evidence>
<dbReference type="InterPro" id="IPR050815">
    <property type="entry name" value="TF_fung"/>
</dbReference>
<dbReference type="CDD" id="cd12148">
    <property type="entry name" value="fungal_TF_MHR"/>
    <property type="match status" value="1"/>
</dbReference>
<dbReference type="GO" id="GO:0006351">
    <property type="term" value="P:DNA-templated transcription"/>
    <property type="evidence" value="ECO:0007669"/>
    <property type="project" value="InterPro"/>
</dbReference>
<dbReference type="PANTHER" id="PTHR47338">
    <property type="entry name" value="ZN(II)2CYS6 TRANSCRIPTION FACTOR (EUROFUNG)-RELATED"/>
    <property type="match status" value="1"/>
</dbReference>
<keyword evidence="5" id="KW-0539">Nucleus</keyword>
<dbReference type="STRING" id="97359.A0A550BS78"/>
<keyword evidence="2" id="KW-0479">Metal-binding</keyword>